<protein>
    <submittedName>
        <fullName evidence="1">Uncharacterized protein</fullName>
    </submittedName>
</protein>
<dbReference type="GO" id="GO:0010343">
    <property type="term" value="P:singlet oxygen-mediated programmed cell death"/>
    <property type="evidence" value="ECO:0007669"/>
    <property type="project" value="InterPro"/>
</dbReference>
<name>A0AAD8IHJ0_9APIA</name>
<dbReference type="AlphaFoldDB" id="A0AAD8IHJ0"/>
<reference evidence="1" key="1">
    <citation type="submission" date="2023-02" db="EMBL/GenBank/DDBJ databases">
        <title>Genome of toxic invasive species Heracleum sosnowskyi carries increased number of genes despite the absence of recent whole-genome duplications.</title>
        <authorList>
            <person name="Schelkunov M."/>
            <person name="Shtratnikova V."/>
            <person name="Makarenko M."/>
            <person name="Klepikova A."/>
            <person name="Omelchenko D."/>
            <person name="Novikova G."/>
            <person name="Obukhova E."/>
            <person name="Bogdanov V."/>
            <person name="Penin A."/>
            <person name="Logacheva M."/>
        </authorList>
    </citation>
    <scope>NUCLEOTIDE SEQUENCE</scope>
    <source>
        <strain evidence="1">Hsosn_3</strain>
        <tissue evidence="1">Leaf</tissue>
    </source>
</reference>
<evidence type="ECO:0000313" key="2">
    <source>
        <dbReference type="Proteomes" id="UP001237642"/>
    </source>
</evidence>
<dbReference type="GO" id="GO:0042651">
    <property type="term" value="C:thylakoid membrane"/>
    <property type="evidence" value="ECO:0007669"/>
    <property type="project" value="TreeGrafter"/>
</dbReference>
<comment type="caution">
    <text evidence="1">The sequence shown here is derived from an EMBL/GenBank/DDBJ whole genome shotgun (WGS) entry which is preliminary data.</text>
</comment>
<dbReference type="Proteomes" id="UP001237642">
    <property type="component" value="Unassembled WGS sequence"/>
</dbReference>
<dbReference type="PANTHER" id="PTHR33917:SF3">
    <property type="entry name" value="PROTEIN EXECUTER 1, CHLOROPLASTIC"/>
    <property type="match status" value="1"/>
</dbReference>
<keyword evidence="2" id="KW-1185">Reference proteome</keyword>
<organism evidence="1 2">
    <name type="scientific">Heracleum sosnowskyi</name>
    <dbReference type="NCBI Taxonomy" id="360622"/>
    <lineage>
        <taxon>Eukaryota</taxon>
        <taxon>Viridiplantae</taxon>
        <taxon>Streptophyta</taxon>
        <taxon>Embryophyta</taxon>
        <taxon>Tracheophyta</taxon>
        <taxon>Spermatophyta</taxon>
        <taxon>Magnoliopsida</taxon>
        <taxon>eudicotyledons</taxon>
        <taxon>Gunneridae</taxon>
        <taxon>Pentapetalae</taxon>
        <taxon>asterids</taxon>
        <taxon>campanulids</taxon>
        <taxon>Apiales</taxon>
        <taxon>Apiaceae</taxon>
        <taxon>Apioideae</taxon>
        <taxon>apioid superclade</taxon>
        <taxon>Tordylieae</taxon>
        <taxon>Tordyliinae</taxon>
        <taxon>Heracleum</taxon>
    </lineage>
</organism>
<dbReference type="InterPro" id="IPR044680">
    <property type="entry name" value="EX1/2"/>
</dbReference>
<accession>A0AAD8IHJ0</accession>
<proteinExistence type="predicted"/>
<sequence length="245" mass="27747">MKIQHQKEKKVTDSDKLKNFLAQFRLYKEVERDKATKALVDSLEEKTAYYTTYAVGDIVEKPTTLDKNLLRVPAVLERKGCASFSLTLEEDKESHVSGEHSPEDYCTTDHGLFDLIDCMARGIHRARGLFPLLRLTIFNRIDVSALSDPLNGIHIGSNGYLATEVIKIRSSFGPWQEVGSTKDVSELEWSSRKAKELPEDRCFVVDYDEVIWKVRVDGVKNPVTREEGLNYKLPEVSSGSDFSLS</sequence>
<dbReference type="EMBL" id="JAUIZM010000005">
    <property type="protein sequence ID" value="KAK1385283.1"/>
    <property type="molecule type" value="Genomic_DNA"/>
</dbReference>
<gene>
    <name evidence="1" type="ORF">POM88_023018</name>
</gene>
<reference evidence="1" key="2">
    <citation type="submission" date="2023-05" db="EMBL/GenBank/DDBJ databases">
        <authorList>
            <person name="Schelkunov M.I."/>
        </authorList>
    </citation>
    <scope>NUCLEOTIDE SEQUENCE</scope>
    <source>
        <strain evidence="1">Hsosn_3</strain>
        <tissue evidence="1">Leaf</tissue>
    </source>
</reference>
<evidence type="ECO:0000313" key="1">
    <source>
        <dbReference type="EMBL" id="KAK1385283.1"/>
    </source>
</evidence>
<dbReference type="PANTHER" id="PTHR33917">
    <property type="entry name" value="PROTEIN EXECUTER 1, CHLOROPLASTIC"/>
    <property type="match status" value="1"/>
</dbReference>